<dbReference type="PANTHER" id="PTHR10302">
    <property type="entry name" value="SINGLE-STRANDED DNA-BINDING PROTEIN"/>
    <property type="match status" value="1"/>
</dbReference>
<protein>
    <recommendedName>
        <fullName evidence="2">Single-stranded DNA-binding protein</fullName>
    </recommendedName>
</protein>
<dbReference type="GeneID" id="77948105"/>
<dbReference type="PANTHER" id="PTHR10302:SF27">
    <property type="entry name" value="SINGLE-STRANDED DNA-BINDING PROTEIN"/>
    <property type="match status" value="1"/>
</dbReference>
<dbReference type="Proteomes" id="UP000831594">
    <property type="component" value="Segment"/>
</dbReference>
<dbReference type="GO" id="GO:0009295">
    <property type="term" value="C:nucleoid"/>
    <property type="evidence" value="ECO:0007669"/>
    <property type="project" value="TreeGrafter"/>
</dbReference>
<dbReference type="CDD" id="cd04496">
    <property type="entry name" value="SSB_OBF"/>
    <property type="match status" value="1"/>
</dbReference>
<dbReference type="GO" id="GO:0006260">
    <property type="term" value="P:DNA replication"/>
    <property type="evidence" value="ECO:0007669"/>
    <property type="project" value="InterPro"/>
</dbReference>
<dbReference type="Pfam" id="PF00436">
    <property type="entry name" value="SSB"/>
    <property type="match status" value="1"/>
</dbReference>
<proteinExistence type="inferred from homology"/>
<reference evidence="3" key="1">
    <citation type="submission" date="2022-02" db="EMBL/GenBank/DDBJ databases">
        <authorList>
            <person name="Tian F."/>
            <person name="Li J."/>
            <person name="Li F."/>
            <person name="Tong Y."/>
        </authorList>
    </citation>
    <scope>NUCLEOTIDE SEQUENCE</scope>
</reference>
<dbReference type="EMBL" id="OM638104">
    <property type="protein sequence ID" value="UNY47179.1"/>
    <property type="molecule type" value="Genomic_DNA"/>
</dbReference>
<evidence type="ECO:0000313" key="3">
    <source>
        <dbReference type="EMBL" id="UNY47179.1"/>
    </source>
</evidence>
<dbReference type="InterPro" id="IPR000424">
    <property type="entry name" value="Primosome_PriB/ssb"/>
</dbReference>
<gene>
    <name evidence="3" type="primary">ssbB</name>
    <name evidence="3" type="ORF">HHOHNEGG_00002</name>
</gene>
<evidence type="ECO:0000256" key="1">
    <source>
        <dbReference type="ARBA" id="ARBA00023125"/>
    </source>
</evidence>
<dbReference type="PROSITE" id="PS50935">
    <property type="entry name" value="SSB"/>
    <property type="match status" value="1"/>
</dbReference>
<name>A0AAE9K691_9CAUD</name>
<dbReference type="Gene3D" id="2.40.50.140">
    <property type="entry name" value="Nucleic acid-binding proteins"/>
    <property type="match status" value="1"/>
</dbReference>
<evidence type="ECO:0000256" key="2">
    <source>
        <dbReference type="PIRNR" id="PIRNR002070"/>
    </source>
</evidence>
<organism evidence="3 4">
    <name type="scientific">Clostridium phage LPCPA6</name>
    <dbReference type="NCBI Taxonomy" id="2924884"/>
    <lineage>
        <taxon>Viruses</taxon>
        <taxon>Duplodnaviria</taxon>
        <taxon>Heunggongvirae</taxon>
        <taxon>Uroviricota</taxon>
        <taxon>Caudoviricetes</taxon>
        <taxon>Guelinviridae</taxon>
        <taxon>Hzauvirus</taxon>
        <taxon>Hzauvirus LPCPA6</taxon>
    </lineage>
</organism>
<dbReference type="KEGG" id="vg:77948105"/>
<dbReference type="PIRSF" id="PIRSF002070">
    <property type="entry name" value="SSB"/>
    <property type="match status" value="1"/>
</dbReference>
<dbReference type="RefSeq" id="YP_010671848.1">
    <property type="nucleotide sequence ID" value="NC_070972.1"/>
</dbReference>
<dbReference type="SUPFAM" id="SSF50249">
    <property type="entry name" value="Nucleic acid-binding proteins"/>
    <property type="match status" value="1"/>
</dbReference>
<dbReference type="HAMAP" id="MF_00984">
    <property type="entry name" value="SSB"/>
    <property type="match status" value="1"/>
</dbReference>
<accession>A0AAE9K691</accession>
<dbReference type="GO" id="GO:0003697">
    <property type="term" value="F:single-stranded DNA binding"/>
    <property type="evidence" value="ECO:0007669"/>
    <property type="project" value="InterPro"/>
</dbReference>
<dbReference type="InterPro" id="IPR012340">
    <property type="entry name" value="NA-bd_OB-fold"/>
</dbReference>
<dbReference type="InterPro" id="IPR011344">
    <property type="entry name" value="ssDNA-bd"/>
</dbReference>
<keyword evidence="1 2" id="KW-0238">DNA-binding</keyword>
<sequence length="103" mass="11326">MNKCTQIGRLTKDPETRILAGDNSVTKFTLAVQRRGKKDVADFIPCVAFGKTGEIISAHCKKGAKIGVNGHLQSGSYKAQDGTMKYTLDLIVDEFEFCDSIQR</sequence>
<evidence type="ECO:0000313" key="4">
    <source>
        <dbReference type="Proteomes" id="UP000831594"/>
    </source>
</evidence>
<dbReference type="NCBIfam" id="TIGR00621">
    <property type="entry name" value="ssb"/>
    <property type="match status" value="1"/>
</dbReference>
<keyword evidence="4" id="KW-1185">Reference proteome</keyword>